<evidence type="ECO:0000259" key="1">
    <source>
        <dbReference type="Pfam" id="PF13474"/>
    </source>
</evidence>
<accession>A0A5S4GMN3</accession>
<proteinExistence type="predicted"/>
<dbReference type="InterPro" id="IPR037401">
    <property type="entry name" value="SnoaL-like"/>
</dbReference>
<name>A0A5S4GMN3_9ACTN</name>
<gene>
    <name evidence="2" type="ORF">ETD85_18010</name>
</gene>
<evidence type="ECO:0000313" key="3">
    <source>
        <dbReference type="Proteomes" id="UP000306628"/>
    </source>
</evidence>
<dbReference type="OrthoDB" id="4475408at2"/>
<feature type="domain" description="SnoaL-like" evidence="1">
    <location>
        <begin position="11"/>
        <end position="119"/>
    </location>
</feature>
<keyword evidence="3" id="KW-1185">Reference proteome</keyword>
<comment type="caution">
    <text evidence="2">The sequence shown here is derived from an EMBL/GenBank/DDBJ whole genome shotgun (WGS) entry which is preliminary data.</text>
</comment>
<dbReference type="InterPro" id="IPR032710">
    <property type="entry name" value="NTF2-like_dom_sf"/>
</dbReference>
<dbReference type="Proteomes" id="UP000306628">
    <property type="component" value="Unassembled WGS sequence"/>
</dbReference>
<dbReference type="EMBL" id="VCKX01000049">
    <property type="protein sequence ID" value="TMR34062.1"/>
    <property type="molecule type" value="Genomic_DNA"/>
</dbReference>
<sequence length="129" mass="13841">MSIDATGVLVELMDGWQRAFSGHRLTELVSMFSPDALFQGVDPRLRVGHAEIREYYTGVVPGTTAVAEVLRATRPGPAIVGGFADVTFTAPTGGIRRVRLSVVAGRTPGGGWLIEQYHATEQHLPGPDQ</sequence>
<dbReference type="Gene3D" id="3.10.450.50">
    <property type="match status" value="1"/>
</dbReference>
<dbReference type="AlphaFoldDB" id="A0A5S4GMN3"/>
<reference evidence="2 3" key="1">
    <citation type="submission" date="2019-05" db="EMBL/GenBank/DDBJ databases">
        <title>Draft genome sequence of Nonomuraea zeae DSM 100528.</title>
        <authorList>
            <person name="Saricaoglu S."/>
            <person name="Isik K."/>
        </authorList>
    </citation>
    <scope>NUCLEOTIDE SEQUENCE [LARGE SCALE GENOMIC DNA]</scope>
    <source>
        <strain evidence="2 3">DSM 100528</strain>
    </source>
</reference>
<evidence type="ECO:0000313" key="2">
    <source>
        <dbReference type="EMBL" id="TMR34062.1"/>
    </source>
</evidence>
<dbReference type="Pfam" id="PF13474">
    <property type="entry name" value="SnoaL_3"/>
    <property type="match status" value="1"/>
</dbReference>
<protein>
    <submittedName>
        <fullName evidence="2">DUF4440 domain-containing protein</fullName>
    </submittedName>
</protein>
<dbReference type="RefSeq" id="WP_138690877.1">
    <property type="nucleotide sequence ID" value="NZ_JBHSAZ010000006.1"/>
</dbReference>
<dbReference type="SUPFAM" id="SSF54427">
    <property type="entry name" value="NTF2-like"/>
    <property type="match status" value="1"/>
</dbReference>
<organism evidence="2 3">
    <name type="scientific">Nonomuraea zeae</name>
    <dbReference type="NCBI Taxonomy" id="1642303"/>
    <lineage>
        <taxon>Bacteria</taxon>
        <taxon>Bacillati</taxon>
        <taxon>Actinomycetota</taxon>
        <taxon>Actinomycetes</taxon>
        <taxon>Streptosporangiales</taxon>
        <taxon>Streptosporangiaceae</taxon>
        <taxon>Nonomuraea</taxon>
    </lineage>
</organism>